<comment type="caution">
    <text evidence="2">The sequence shown here is derived from an EMBL/GenBank/DDBJ whole genome shotgun (WGS) entry which is preliminary data.</text>
</comment>
<dbReference type="Proteomes" id="UP000321055">
    <property type="component" value="Unassembled WGS sequence"/>
</dbReference>
<keyword evidence="1" id="KW-0472">Membrane</keyword>
<keyword evidence="1" id="KW-0812">Transmembrane</keyword>
<feature type="transmembrane region" description="Helical" evidence="1">
    <location>
        <begin position="117"/>
        <end position="141"/>
    </location>
</feature>
<proteinExistence type="predicted"/>
<gene>
    <name evidence="2" type="ORF">E6Q60_12900</name>
</gene>
<evidence type="ECO:0000256" key="1">
    <source>
        <dbReference type="SAM" id="Phobius"/>
    </source>
</evidence>
<reference evidence="2 3" key="1">
    <citation type="submission" date="2018-09" db="EMBL/GenBank/DDBJ databases">
        <title>Metagenome Assembled Genomes from an Advanced Water Purification Facility.</title>
        <authorList>
            <person name="Stamps B.W."/>
            <person name="Spear J.R."/>
        </authorList>
    </citation>
    <scope>NUCLEOTIDE SEQUENCE [LARGE SCALE GENOMIC DNA]</scope>
    <source>
        <strain evidence="2">Bin_54_1</strain>
    </source>
</reference>
<dbReference type="EMBL" id="SSFX01000106">
    <property type="protein sequence ID" value="TXI26260.1"/>
    <property type="molecule type" value="Genomic_DNA"/>
</dbReference>
<feature type="transmembrane region" description="Helical" evidence="1">
    <location>
        <begin position="93"/>
        <end position="111"/>
    </location>
</feature>
<protein>
    <submittedName>
        <fullName evidence="2">Uncharacterized protein</fullName>
    </submittedName>
</protein>
<feature type="transmembrane region" description="Helical" evidence="1">
    <location>
        <begin position="38"/>
        <end position="62"/>
    </location>
</feature>
<feature type="transmembrane region" description="Helical" evidence="1">
    <location>
        <begin position="7"/>
        <end position="26"/>
    </location>
</feature>
<dbReference type="AlphaFoldDB" id="A0A5C7VM65"/>
<name>A0A5C7VM65_9PROT</name>
<evidence type="ECO:0000313" key="2">
    <source>
        <dbReference type="EMBL" id="TXI26260.1"/>
    </source>
</evidence>
<keyword evidence="1" id="KW-1133">Transmembrane helix</keyword>
<sequence>MKTSSSKIITATTVAIITIVGYPLLMHHFLHNGQYQDLALIYLMQFIITQLLLATVFASTLLPGKTPLITHFAQMVYGLKLPSEVDRYCRNTTWAWALFFIALALVSLLLYTFASAVIWSFFCNVLYFPLIAMMFVVEYFVRSYSLPHLKRLPILKGWNLYWENKKSS</sequence>
<evidence type="ECO:0000313" key="3">
    <source>
        <dbReference type="Proteomes" id="UP000321055"/>
    </source>
</evidence>
<accession>A0A5C7VM65</accession>
<organism evidence="2 3">
    <name type="scientific">Nitrosomonas oligotropha</name>
    <dbReference type="NCBI Taxonomy" id="42354"/>
    <lineage>
        <taxon>Bacteria</taxon>
        <taxon>Pseudomonadati</taxon>
        <taxon>Pseudomonadota</taxon>
        <taxon>Betaproteobacteria</taxon>
        <taxon>Nitrosomonadales</taxon>
        <taxon>Nitrosomonadaceae</taxon>
        <taxon>Nitrosomonas</taxon>
    </lineage>
</organism>